<dbReference type="InterPro" id="IPR010642">
    <property type="entry name" value="Invasion_prot_B"/>
</dbReference>
<proteinExistence type="predicted"/>
<dbReference type="EMBL" id="JAKLTY010000004">
    <property type="protein sequence ID" value="MCG2626547.1"/>
    <property type="molecule type" value="Genomic_DNA"/>
</dbReference>
<reference evidence="2" key="1">
    <citation type="submission" date="2022-01" db="EMBL/GenBank/DDBJ databases">
        <title>Genome sequnece data of strain Bradyrhizobium sp. nov.</title>
        <authorList>
            <person name="Zhang J."/>
        </authorList>
    </citation>
    <scope>NUCLEOTIDE SEQUENCE</scope>
    <source>
        <strain evidence="3">WYCCWR 12774</strain>
        <strain evidence="2">WYCCWR 13023</strain>
    </source>
</reference>
<gene>
    <name evidence="3" type="ORF">L6637_01885</name>
    <name evidence="2" type="ORF">L6654_07910</name>
</gene>
<comment type="caution">
    <text evidence="2">The sequence shown here is derived from an EMBL/GenBank/DDBJ whole genome shotgun (WGS) entry which is preliminary data.</text>
</comment>
<evidence type="ECO:0000313" key="5">
    <source>
        <dbReference type="Proteomes" id="UP001139054"/>
    </source>
</evidence>
<accession>A0A9X1R7R1</accession>
<protein>
    <submittedName>
        <fullName evidence="2">Invasion associated locus B family protein</fullName>
    </submittedName>
</protein>
<sequence>MPRPLRFLSGFLVLAVASSATSPGLAARKATAQVDKSAEVATRGQREAKDVTYGDWQKVCFTAGGAPKLCRTSITGIFPTGQTAVRVDLIEREDSPTVRLQLFMPVGMYLQQPAKVRIDHGSARRVPYNWCATNTCIAADVADPAMIKEMESGKTLTLEVVDANLLALTTSIPLAQFATVHKGAPAKTLEQYVDE</sequence>
<evidence type="ECO:0000313" key="2">
    <source>
        <dbReference type="EMBL" id="MCG2626547.1"/>
    </source>
</evidence>
<dbReference type="AlphaFoldDB" id="A0A9X1R7R1"/>
<dbReference type="InterPro" id="IPR038696">
    <property type="entry name" value="IalB_sf"/>
</dbReference>
<dbReference type="RefSeq" id="WP_237868889.1">
    <property type="nucleotide sequence ID" value="NZ_JAKLTY010000004.1"/>
</dbReference>
<keyword evidence="4" id="KW-1185">Reference proteome</keyword>
<dbReference type="Proteomes" id="UP001139054">
    <property type="component" value="Unassembled WGS sequence"/>
</dbReference>
<evidence type="ECO:0000313" key="3">
    <source>
        <dbReference type="EMBL" id="MCG2665680.1"/>
    </source>
</evidence>
<name>A0A9X1R7R1_9BRAD</name>
<evidence type="ECO:0000256" key="1">
    <source>
        <dbReference type="SAM" id="SignalP"/>
    </source>
</evidence>
<feature type="signal peptide" evidence="1">
    <location>
        <begin position="1"/>
        <end position="26"/>
    </location>
</feature>
<feature type="chain" id="PRO_5040804506" evidence="1">
    <location>
        <begin position="27"/>
        <end position="195"/>
    </location>
</feature>
<dbReference type="Proteomes" id="UP001139012">
    <property type="component" value="Unassembled WGS sequence"/>
</dbReference>
<dbReference type="Gene3D" id="2.60.40.1880">
    <property type="entry name" value="Invasion associated locus B (IalB) protein"/>
    <property type="match status" value="1"/>
</dbReference>
<dbReference type="Pfam" id="PF06776">
    <property type="entry name" value="IalB"/>
    <property type="match status" value="1"/>
</dbReference>
<evidence type="ECO:0000313" key="4">
    <source>
        <dbReference type="Proteomes" id="UP001139012"/>
    </source>
</evidence>
<dbReference type="EMBL" id="JAKLUA010000001">
    <property type="protein sequence ID" value="MCG2665680.1"/>
    <property type="molecule type" value="Genomic_DNA"/>
</dbReference>
<keyword evidence="1" id="KW-0732">Signal</keyword>
<organism evidence="2 5">
    <name type="scientific">Bradyrhizobium zhengyangense</name>
    <dbReference type="NCBI Taxonomy" id="2911009"/>
    <lineage>
        <taxon>Bacteria</taxon>
        <taxon>Pseudomonadati</taxon>
        <taxon>Pseudomonadota</taxon>
        <taxon>Alphaproteobacteria</taxon>
        <taxon>Hyphomicrobiales</taxon>
        <taxon>Nitrobacteraceae</taxon>
        <taxon>Bradyrhizobium</taxon>
    </lineage>
</organism>